<dbReference type="Proteomes" id="UP000054359">
    <property type="component" value="Unassembled WGS sequence"/>
</dbReference>
<feature type="non-terminal residue" evidence="3">
    <location>
        <position position="325"/>
    </location>
</feature>
<gene>
    <name evidence="3" type="ORF">X975_22508</name>
</gene>
<feature type="compositionally biased region" description="Polar residues" evidence="1">
    <location>
        <begin position="291"/>
        <end position="304"/>
    </location>
</feature>
<feature type="compositionally biased region" description="Polar residues" evidence="1">
    <location>
        <begin position="184"/>
        <end position="195"/>
    </location>
</feature>
<evidence type="ECO:0000313" key="4">
    <source>
        <dbReference type="Proteomes" id="UP000054359"/>
    </source>
</evidence>
<feature type="chain" id="PRO_5001830723" evidence="2">
    <location>
        <begin position="19"/>
        <end position="325"/>
    </location>
</feature>
<dbReference type="OMA" id="ENSEPRN"/>
<evidence type="ECO:0000313" key="3">
    <source>
        <dbReference type="EMBL" id="KFM79652.1"/>
    </source>
</evidence>
<evidence type="ECO:0000256" key="2">
    <source>
        <dbReference type="SAM" id="SignalP"/>
    </source>
</evidence>
<keyword evidence="2" id="KW-0732">Signal</keyword>
<proteinExistence type="predicted"/>
<name>A0A087UQL3_STEMI</name>
<feature type="region of interest" description="Disordered" evidence="1">
    <location>
        <begin position="47"/>
        <end position="325"/>
    </location>
</feature>
<feature type="compositionally biased region" description="Basic and acidic residues" evidence="1">
    <location>
        <begin position="85"/>
        <end position="98"/>
    </location>
</feature>
<feature type="signal peptide" evidence="2">
    <location>
        <begin position="1"/>
        <end position="18"/>
    </location>
</feature>
<sequence length="325" mass="37373">MGFGSLILLSLVAHAANAMYPMEYVELSRLPAATKFDSSEDIFAIRKSDDDSDYDDSSSSESDETKAEFRSDESDFNFSNSRRNKWTDRDSNESNKYDDSEENDALFSSESSAKTKRDDYYDNLGKKSKRSFYISPLRNEKEDESEEKIRYANAGGEHYVAEESSSHRSKSSKFSDYDAYYPQKNGNAESQSYNHQIREDSYQASSSRHIPQSALPLRTESLQDPPARRASRHRRYHPRPRPIPIDGITSVENSEPRNIYPYPHSSKPAPQVQRRRYVKKHSSKRPAESYARQSYTYDGTTFTNRRPKPLGKESRDVAPKYSVHA</sequence>
<feature type="compositionally biased region" description="Acidic residues" evidence="1">
    <location>
        <begin position="50"/>
        <end position="62"/>
    </location>
</feature>
<feature type="compositionally biased region" description="Basic residues" evidence="1">
    <location>
        <begin position="273"/>
        <end position="284"/>
    </location>
</feature>
<accession>A0A087UQL3</accession>
<organism evidence="3 4">
    <name type="scientific">Stegodyphus mimosarum</name>
    <name type="common">African social velvet spider</name>
    <dbReference type="NCBI Taxonomy" id="407821"/>
    <lineage>
        <taxon>Eukaryota</taxon>
        <taxon>Metazoa</taxon>
        <taxon>Ecdysozoa</taxon>
        <taxon>Arthropoda</taxon>
        <taxon>Chelicerata</taxon>
        <taxon>Arachnida</taxon>
        <taxon>Araneae</taxon>
        <taxon>Araneomorphae</taxon>
        <taxon>Entelegynae</taxon>
        <taxon>Eresoidea</taxon>
        <taxon>Eresidae</taxon>
        <taxon>Stegodyphus</taxon>
    </lineage>
</organism>
<reference evidence="3 4" key="1">
    <citation type="submission" date="2013-11" db="EMBL/GenBank/DDBJ databases">
        <title>Genome sequencing of Stegodyphus mimosarum.</title>
        <authorList>
            <person name="Bechsgaard J."/>
        </authorList>
    </citation>
    <scope>NUCLEOTIDE SEQUENCE [LARGE SCALE GENOMIC DNA]</scope>
</reference>
<dbReference type="AlphaFoldDB" id="A0A087UQL3"/>
<protein>
    <submittedName>
        <fullName evidence="3">Uncharacterized protein</fullName>
    </submittedName>
</protein>
<dbReference type="EMBL" id="KK121063">
    <property type="protein sequence ID" value="KFM79652.1"/>
    <property type="molecule type" value="Genomic_DNA"/>
</dbReference>
<feature type="compositionally biased region" description="Basic and acidic residues" evidence="1">
    <location>
        <begin position="63"/>
        <end position="73"/>
    </location>
</feature>
<evidence type="ECO:0000256" key="1">
    <source>
        <dbReference type="SAM" id="MobiDB-lite"/>
    </source>
</evidence>
<dbReference type="OrthoDB" id="6437769at2759"/>
<keyword evidence="4" id="KW-1185">Reference proteome</keyword>
<feature type="compositionally biased region" description="Basic residues" evidence="1">
    <location>
        <begin position="229"/>
        <end position="240"/>
    </location>
</feature>